<dbReference type="InterPro" id="IPR000415">
    <property type="entry name" value="Nitroreductase-like"/>
</dbReference>
<dbReference type="Pfam" id="PF14512">
    <property type="entry name" value="TM1586_NiRdase"/>
    <property type="match status" value="1"/>
</dbReference>
<evidence type="ECO:0000256" key="2">
    <source>
        <dbReference type="ARBA" id="ARBA00007118"/>
    </source>
</evidence>
<keyword evidence="8" id="KW-1185">Reference proteome</keyword>
<dbReference type="STRING" id="1120975.SAMN02746064_01975"/>
<dbReference type="Gene3D" id="3.40.109.30">
    <property type="entry name" value="putative nitroreductase (tm1586), domain 2"/>
    <property type="match status" value="1"/>
</dbReference>
<dbReference type="RefSeq" id="WP_073271524.1">
    <property type="nucleotide sequence ID" value="NZ_FQTU01000016.1"/>
</dbReference>
<organism evidence="7 8">
    <name type="scientific">Alkalibacter saccharofermentans DSM 14828</name>
    <dbReference type="NCBI Taxonomy" id="1120975"/>
    <lineage>
        <taxon>Bacteria</taxon>
        <taxon>Bacillati</taxon>
        <taxon>Bacillota</taxon>
        <taxon>Clostridia</taxon>
        <taxon>Eubacteriales</taxon>
        <taxon>Eubacteriaceae</taxon>
        <taxon>Alkalibacter</taxon>
    </lineage>
</organism>
<feature type="domain" description="Putative nitroreductase TM1586" evidence="6">
    <location>
        <begin position="1"/>
        <end position="229"/>
    </location>
</feature>
<dbReference type="EMBL" id="FQTU01000016">
    <property type="protein sequence ID" value="SHF14469.1"/>
    <property type="molecule type" value="Genomic_DNA"/>
</dbReference>
<protein>
    <submittedName>
        <fullName evidence="7">Putative TM nitroreductase</fullName>
    </submittedName>
</protein>
<evidence type="ECO:0000259" key="6">
    <source>
        <dbReference type="Pfam" id="PF14512"/>
    </source>
</evidence>
<reference evidence="7 8" key="1">
    <citation type="submission" date="2016-11" db="EMBL/GenBank/DDBJ databases">
        <authorList>
            <person name="Jaros S."/>
            <person name="Januszkiewicz K."/>
            <person name="Wedrychowicz H."/>
        </authorList>
    </citation>
    <scope>NUCLEOTIDE SEQUENCE [LARGE SCALE GENOMIC DNA]</scope>
    <source>
        <strain evidence="7 8">DSM 14828</strain>
    </source>
</reference>
<accession>A0A1M4Z8R8</accession>
<keyword evidence="4" id="KW-0288">FMN</keyword>
<evidence type="ECO:0000256" key="1">
    <source>
        <dbReference type="ARBA" id="ARBA00001917"/>
    </source>
</evidence>
<dbReference type="InterPro" id="IPR029478">
    <property type="entry name" value="TM1586_NiRdase"/>
</dbReference>
<keyword evidence="5" id="KW-0560">Oxidoreductase</keyword>
<evidence type="ECO:0000256" key="4">
    <source>
        <dbReference type="ARBA" id="ARBA00022643"/>
    </source>
</evidence>
<comment type="similarity">
    <text evidence="2">Belongs to the nitroreductase family.</text>
</comment>
<comment type="cofactor">
    <cofactor evidence="1">
        <name>FMN</name>
        <dbReference type="ChEBI" id="CHEBI:58210"/>
    </cofactor>
</comment>
<dbReference type="PANTHER" id="PTHR43673">
    <property type="entry name" value="NAD(P)H NITROREDUCTASE YDGI-RELATED"/>
    <property type="match status" value="1"/>
</dbReference>
<evidence type="ECO:0000313" key="7">
    <source>
        <dbReference type="EMBL" id="SHF14469.1"/>
    </source>
</evidence>
<sequence length="260" mass="29831">MDAIDKRKSVRIYKETFLSADEITKILHMIENPMTGPNGNEIELEFIVEDLDSRKGKIGTYGFISGKYGAILGWCQKERLSYIDYGYVLENISLKLVDMNLGTCWLGGSFSKKNVIDAMKSSQNGIKSIPAILTVGYEAQGKRLRDFLISGIKRNRMDFNECYFDKDLNIIDDKDKIKILEAVRWSPSAMNRQPVRVIWDESRVHFYLVDAKIELKYIDMGIAMCHFEKRAKEMGMSGSWLVDSNAPDTAWLYMNTFVLD</sequence>
<evidence type="ECO:0000256" key="3">
    <source>
        <dbReference type="ARBA" id="ARBA00022630"/>
    </source>
</evidence>
<proteinExistence type="inferred from homology"/>
<evidence type="ECO:0000256" key="5">
    <source>
        <dbReference type="ARBA" id="ARBA00023002"/>
    </source>
</evidence>
<dbReference type="OrthoDB" id="9814075at2"/>
<dbReference type="SUPFAM" id="SSF55469">
    <property type="entry name" value="FMN-dependent nitroreductase-like"/>
    <property type="match status" value="1"/>
</dbReference>
<keyword evidence="3" id="KW-0285">Flavoprotein</keyword>
<dbReference type="Gene3D" id="3.40.109.10">
    <property type="entry name" value="NADH Oxidase"/>
    <property type="match status" value="1"/>
</dbReference>
<dbReference type="PANTHER" id="PTHR43673:SF2">
    <property type="entry name" value="NITROREDUCTASE"/>
    <property type="match status" value="1"/>
</dbReference>
<gene>
    <name evidence="7" type="ORF">SAMN02746064_01975</name>
</gene>
<dbReference type="Proteomes" id="UP000184251">
    <property type="component" value="Unassembled WGS sequence"/>
</dbReference>
<dbReference type="AlphaFoldDB" id="A0A1M4Z8R8"/>
<dbReference type="GO" id="GO:0016491">
    <property type="term" value="F:oxidoreductase activity"/>
    <property type="evidence" value="ECO:0007669"/>
    <property type="project" value="UniProtKB-KW"/>
</dbReference>
<evidence type="ECO:0000313" key="8">
    <source>
        <dbReference type="Proteomes" id="UP000184251"/>
    </source>
</evidence>
<name>A0A1M4Z8R8_9FIRM</name>